<dbReference type="GeneID" id="23611954"/>
<proteinExistence type="predicted"/>
<dbReference type="eggNOG" id="KOG0698">
    <property type="taxonomic scope" value="Eukaryota"/>
</dbReference>
<name>A0A087SII2_AUXPR</name>
<dbReference type="PROSITE" id="PS51746">
    <property type="entry name" value="PPM_2"/>
    <property type="match status" value="1"/>
</dbReference>
<reference evidence="4" key="4">
    <citation type="submission" date="2018-10" db="EMBL/GenBank/DDBJ databases">
        <authorList>
            <person name="Hovde B."/>
            <person name="Zhang X."/>
        </authorList>
    </citation>
    <scope>NUCLEOTIDE SEQUENCE [LARGE SCALE GENOMIC DNA]</scope>
    <source>
        <strain evidence="4">UTEX 25</strain>
    </source>
</reference>
<evidence type="ECO:0000313" key="6">
    <source>
        <dbReference type="Proteomes" id="UP000279271"/>
    </source>
</evidence>
<evidence type="ECO:0000313" key="3">
    <source>
        <dbReference type="EMBL" id="KFM25536.1"/>
    </source>
</evidence>
<protein>
    <recommendedName>
        <fullName evidence="1">PPM-type phosphatase domain-containing protein</fullName>
    </recommendedName>
</protein>
<dbReference type="InterPro" id="IPR036457">
    <property type="entry name" value="PPM-type-like_dom_sf"/>
</dbReference>
<evidence type="ECO:0000313" key="5">
    <source>
        <dbReference type="Proteomes" id="UP000028924"/>
    </source>
</evidence>
<dbReference type="Proteomes" id="UP000028924">
    <property type="component" value="Unassembled WGS sequence"/>
</dbReference>
<evidence type="ECO:0000313" key="2">
    <source>
        <dbReference type="EMBL" id="JAT74866.1"/>
    </source>
</evidence>
<organism evidence="3 5">
    <name type="scientific">Auxenochlorella protothecoides</name>
    <name type="common">Green microalga</name>
    <name type="synonym">Chlorella protothecoides</name>
    <dbReference type="NCBI Taxonomy" id="3075"/>
    <lineage>
        <taxon>Eukaryota</taxon>
        <taxon>Viridiplantae</taxon>
        <taxon>Chlorophyta</taxon>
        <taxon>core chlorophytes</taxon>
        <taxon>Trebouxiophyceae</taxon>
        <taxon>Chlorellales</taxon>
        <taxon>Chlorellaceae</taxon>
        <taxon>Auxenochlorella</taxon>
    </lineage>
</organism>
<gene>
    <name evidence="4" type="ORF">APUTEX25_003059</name>
    <name evidence="3" type="ORF">F751_0563</name>
    <name evidence="2" type="ORF">g.4844</name>
</gene>
<reference evidence="4" key="5">
    <citation type="submission" date="2018-11" db="EMBL/GenBank/DDBJ databases">
        <title>Characterization of plant carbon substrate utilization by Auxenochlorella protothecoides.</title>
        <authorList>
            <person name="Vogler B.W."/>
            <person name="Starkenburg S.R."/>
            <person name="Sudasinghe N."/>
            <person name="Schambach J.Y."/>
            <person name="Rollin J.A."/>
            <person name="Pattathil S."/>
            <person name="Barry A.N."/>
        </authorList>
    </citation>
    <scope>NUCLEOTIDE SEQUENCE [LARGE SCALE GENOMIC DNA]</scope>
    <source>
        <strain evidence="4">UTEX 25</strain>
    </source>
</reference>
<feature type="domain" description="PPM-type phosphatase" evidence="1">
    <location>
        <begin position="3"/>
        <end position="331"/>
    </location>
</feature>
<keyword evidence="5" id="KW-1185">Reference proteome</keyword>
<dbReference type="EMBL" id="KL662119">
    <property type="protein sequence ID" value="KFM25536.1"/>
    <property type="molecule type" value="Genomic_DNA"/>
</dbReference>
<dbReference type="EMBL" id="QOKY01000173">
    <property type="protein sequence ID" value="RMZ54681.1"/>
    <property type="molecule type" value="Genomic_DNA"/>
</dbReference>
<dbReference type="PANTHER" id="PTHR47992">
    <property type="entry name" value="PROTEIN PHOSPHATASE"/>
    <property type="match status" value="1"/>
</dbReference>
<dbReference type="KEGG" id="apro:F751_0563"/>
<dbReference type="InterPro" id="IPR015655">
    <property type="entry name" value="PP2C"/>
</dbReference>
<reference evidence="2" key="2">
    <citation type="submission" date="2015-08" db="EMBL/GenBank/DDBJ databases">
        <authorList>
            <person name="Babu N.S."/>
            <person name="Beckwith C.J."/>
            <person name="Beseler K.G."/>
            <person name="Brison A."/>
            <person name="Carone J.V."/>
            <person name="Caskin T.P."/>
            <person name="Diamond M."/>
            <person name="Durham M.E."/>
            <person name="Foxe J.M."/>
            <person name="Go M."/>
            <person name="Henderson B.A."/>
            <person name="Jones I.B."/>
            <person name="McGettigan J.A."/>
            <person name="Micheletti S.J."/>
            <person name="Nasrallah M.E."/>
            <person name="Ortiz D."/>
            <person name="Piller C.R."/>
            <person name="Privatt S.R."/>
            <person name="Schneider S.L."/>
            <person name="Sharp S."/>
            <person name="Smith T.C."/>
            <person name="Stanton J.D."/>
            <person name="Ullery H.E."/>
            <person name="Wilson R.J."/>
            <person name="Serrano M.G."/>
            <person name="Buck G."/>
            <person name="Lee V."/>
            <person name="Wang Y."/>
            <person name="Carvalho R."/>
            <person name="Voegtly L."/>
            <person name="Shi R."/>
            <person name="Duckworth R."/>
            <person name="Johnson A."/>
            <person name="Loviza R."/>
            <person name="Walstead R."/>
            <person name="Shah Z."/>
            <person name="Kiflezghi M."/>
            <person name="Wade K."/>
            <person name="Ball S.L."/>
            <person name="Bradley K.W."/>
            <person name="Asai D.J."/>
            <person name="Bowman C.A."/>
            <person name="Russell D.A."/>
            <person name="Pope W.H."/>
            <person name="Jacobs-Sera D."/>
            <person name="Hendrix R.W."/>
            <person name="Hatfull G.F."/>
        </authorList>
    </citation>
    <scope>NUCLEOTIDE SEQUENCE</scope>
</reference>
<dbReference type="SUPFAM" id="SSF81606">
    <property type="entry name" value="PP2C-like"/>
    <property type="match status" value="1"/>
</dbReference>
<evidence type="ECO:0000313" key="4">
    <source>
        <dbReference type="EMBL" id="RMZ54681.1"/>
    </source>
</evidence>
<dbReference type="GO" id="GO:0004722">
    <property type="term" value="F:protein serine/threonine phosphatase activity"/>
    <property type="evidence" value="ECO:0007669"/>
    <property type="project" value="InterPro"/>
</dbReference>
<accession>A0A087SII2</accession>
<dbReference type="RefSeq" id="XP_011398432.1">
    <property type="nucleotide sequence ID" value="XM_011400130.1"/>
</dbReference>
<dbReference type="Gene3D" id="3.60.40.10">
    <property type="entry name" value="PPM-type phosphatase domain"/>
    <property type="match status" value="1"/>
</dbReference>
<evidence type="ECO:0000259" key="1">
    <source>
        <dbReference type="PROSITE" id="PS51746"/>
    </source>
</evidence>
<dbReference type="OrthoDB" id="10264738at2759"/>
<dbReference type="SMART" id="SM00332">
    <property type="entry name" value="PP2Cc"/>
    <property type="match status" value="1"/>
</dbReference>
<dbReference type="CDD" id="cd00143">
    <property type="entry name" value="PP2Cc"/>
    <property type="match status" value="1"/>
</dbReference>
<dbReference type="AlphaFoldDB" id="A0A087SII2"/>
<sequence length="336" mass="34985">MVLIGTATLTGSRYGNLNQDFVVVEQLLTARQMKALKLPQCYVAAVLDGHGMLGEDASREAGRAIAASLRTAPALHTRGLAALSDAEVEALLGAAFQAGHKAALGVAAHAPGVYTYPRGARGAQTYVLKSLDGGDKAYIDPHLGARILEYGTTATVALVQGRALALANVGDSLAVVGREEGGAYHVDLVSTRHYGADSGERARLAAEVGDAVAVESEDGYISVREGRMRGYQLAMTRALGHRLLSKLGVSQAPSVVRRTLGPDDLCLILASDGVWEVFSPSEAVLTLCDHLAAGHSAPEAALDLVRTAVEVSDGTNVDIGADNTTAAVFVFDDLLD</sequence>
<dbReference type="InterPro" id="IPR001932">
    <property type="entry name" value="PPM-type_phosphatase-like_dom"/>
</dbReference>
<dbReference type="Proteomes" id="UP000279271">
    <property type="component" value="Unassembled WGS sequence"/>
</dbReference>
<reference evidence="6" key="3">
    <citation type="journal article" date="2018" name="Algal Res.">
        <title>Characterization of plant carbon substrate utilization by Auxenochlorella protothecoides.</title>
        <authorList>
            <person name="Vogler B.W."/>
            <person name="Starkenburg S.R."/>
            <person name="Sudasinghe N."/>
            <person name="Schambach J.Y."/>
            <person name="Rollin J.A."/>
            <person name="Pattathil S."/>
            <person name="Barry A.N."/>
        </authorList>
    </citation>
    <scope>NUCLEOTIDE SEQUENCE [LARGE SCALE GENOMIC DNA]</scope>
    <source>
        <strain evidence="6">UTEX 25</strain>
    </source>
</reference>
<dbReference type="Pfam" id="PF00481">
    <property type="entry name" value="PP2C"/>
    <property type="match status" value="1"/>
</dbReference>
<dbReference type="EMBL" id="GDKF01003756">
    <property type="protein sequence ID" value="JAT74866.1"/>
    <property type="molecule type" value="Transcribed_RNA"/>
</dbReference>
<reference evidence="3 5" key="1">
    <citation type="journal article" date="2014" name="BMC Genomics">
        <title>Oil accumulation mechanisms of the oleaginous microalga Chlorella protothecoides revealed through its genome, transcriptomes, and proteomes.</title>
        <authorList>
            <person name="Gao C."/>
            <person name="Wang Y."/>
            <person name="Shen Y."/>
            <person name="Yan D."/>
            <person name="He X."/>
            <person name="Dai J."/>
            <person name="Wu Q."/>
        </authorList>
    </citation>
    <scope>NUCLEOTIDE SEQUENCE [LARGE SCALE GENOMIC DNA]</scope>
    <source>
        <strain evidence="3 5">0710</strain>
    </source>
</reference>